<dbReference type="Proteomes" id="UP000237000">
    <property type="component" value="Unassembled WGS sequence"/>
</dbReference>
<keyword evidence="1" id="KW-0863">Zinc-finger</keyword>
<evidence type="ECO:0000313" key="4">
    <source>
        <dbReference type="Proteomes" id="UP000237000"/>
    </source>
</evidence>
<proteinExistence type="predicted"/>
<organism evidence="3 4">
    <name type="scientific">Trema orientale</name>
    <name type="common">Charcoal tree</name>
    <name type="synonym">Celtis orientalis</name>
    <dbReference type="NCBI Taxonomy" id="63057"/>
    <lineage>
        <taxon>Eukaryota</taxon>
        <taxon>Viridiplantae</taxon>
        <taxon>Streptophyta</taxon>
        <taxon>Embryophyta</taxon>
        <taxon>Tracheophyta</taxon>
        <taxon>Spermatophyta</taxon>
        <taxon>Magnoliopsida</taxon>
        <taxon>eudicotyledons</taxon>
        <taxon>Gunneridae</taxon>
        <taxon>Pentapetalae</taxon>
        <taxon>rosids</taxon>
        <taxon>fabids</taxon>
        <taxon>Rosales</taxon>
        <taxon>Cannabaceae</taxon>
        <taxon>Trema</taxon>
    </lineage>
</organism>
<dbReference type="OrthoDB" id="1166339at2759"/>
<dbReference type="GO" id="GO:0003676">
    <property type="term" value="F:nucleic acid binding"/>
    <property type="evidence" value="ECO:0007669"/>
    <property type="project" value="InterPro"/>
</dbReference>
<dbReference type="Pfam" id="PF14392">
    <property type="entry name" value="zf-CCHC_4"/>
    <property type="match status" value="1"/>
</dbReference>
<keyword evidence="1" id="KW-0479">Metal-binding</keyword>
<dbReference type="PANTHER" id="PTHR31286">
    <property type="entry name" value="GLYCINE-RICH CELL WALL STRUCTURAL PROTEIN 1.8-LIKE"/>
    <property type="match status" value="1"/>
</dbReference>
<accession>A0A2P5ERJ3</accession>
<dbReference type="AlphaFoldDB" id="A0A2P5ERJ3"/>
<gene>
    <name evidence="3" type="ORF">TorRG33x02_159960</name>
</gene>
<feature type="domain" description="CCHC-type" evidence="2">
    <location>
        <begin position="65"/>
        <end position="78"/>
    </location>
</feature>
<dbReference type="InParanoid" id="A0A2P5ERJ3"/>
<dbReference type="GO" id="GO:0008270">
    <property type="term" value="F:zinc ion binding"/>
    <property type="evidence" value="ECO:0007669"/>
    <property type="project" value="UniProtKB-KW"/>
</dbReference>
<dbReference type="PANTHER" id="PTHR31286:SF167">
    <property type="entry name" value="OS09G0268800 PROTEIN"/>
    <property type="match status" value="1"/>
</dbReference>
<sequence length="136" mass="15341">MIGESIGDFIEVDDASTMEGYGPFLRIRVAVNITNPLSRGLMIKLRQVADAFWIDFKYEQLSEFCFRCGRLGHIFNHCLAILELEDQGLQRHHSYGPWLRGTVPRQSGPSLIKPNFLGLVPGPSSLEWLVRPSALL</sequence>
<dbReference type="InterPro" id="IPR025836">
    <property type="entry name" value="Zn_knuckle_CX2CX4HX4C"/>
</dbReference>
<name>A0A2P5ERJ3_TREOI</name>
<reference evidence="4" key="1">
    <citation type="submission" date="2016-06" db="EMBL/GenBank/DDBJ databases">
        <title>Parallel loss of symbiosis genes in relatives of nitrogen-fixing non-legume Parasponia.</title>
        <authorList>
            <person name="Van Velzen R."/>
            <person name="Holmer R."/>
            <person name="Bu F."/>
            <person name="Rutten L."/>
            <person name="Van Zeijl A."/>
            <person name="Liu W."/>
            <person name="Santuari L."/>
            <person name="Cao Q."/>
            <person name="Sharma T."/>
            <person name="Shen D."/>
            <person name="Roswanjaya Y."/>
            <person name="Wardhani T."/>
            <person name="Kalhor M.S."/>
            <person name="Jansen J."/>
            <person name="Van den Hoogen J."/>
            <person name="Gungor B."/>
            <person name="Hartog M."/>
            <person name="Hontelez J."/>
            <person name="Verver J."/>
            <person name="Yang W.-C."/>
            <person name="Schijlen E."/>
            <person name="Repin R."/>
            <person name="Schilthuizen M."/>
            <person name="Schranz E."/>
            <person name="Heidstra R."/>
            <person name="Miyata K."/>
            <person name="Fedorova E."/>
            <person name="Kohlen W."/>
            <person name="Bisseling T."/>
            <person name="Smit S."/>
            <person name="Geurts R."/>
        </authorList>
    </citation>
    <scope>NUCLEOTIDE SEQUENCE [LARGE SCALE GENOMIC DNA]</scope>
    <source>
        <strain evidence="4">cv. RG33-2</strain>
    </source>
</reference>
<keyword evidence="4" id="KW-1185">Reference proteome</keyword>
<dbReference type="PROSITE" id="PS50158">
    <property type="entry name" value="ZF_CCHC"/>
    <property type="match status" value="1"/>
</dbReference>
<evidence type="ECO:0000313" key="3">
    <source>
        <dbReference type="EMBL" id="PON88167.1"/>
    </source>
</evidence>
<dbReference type="InterPro" id="IPR001878">
    <property type="entry name" value="Znf_CCHC"/>
</dbReference>
<evidence type="ECO:0000259" key="2">
    <source>
        <dbReference type="PROSITE" id="PS50158"/>
    </source>
</evidence>
<dbReference type="InterPro" id="IPR040256">
    <property type="entry name" value="At4g02000-like"/>
</dbReference>
<keyword evidence="1" id="KW-0862">Zinc</keyword>
<comment type="caution">
    <text evidence="3">The sequence shown here is derived from an EMBL/GenBank/DDBJ whole genome shotgun (WGS) entry which is preliminary data.</text>
</comment>
<dbReference type="STRING" id="63057.A0A2P5ERJ3"/>
<evidence type="ECO:0000256" key="1">
    <source>
        <dbReference type="PROSITE-ProRule" id="PRU00047"/>
    </source>
</evidence>
<protein>
    <submittedName>
        <fullName evidence="3">Zinc finger, CCHC-type</fullName>
    </submittedName>
</protein>
<dbReference type="EMBL" id="JXTC01000108">
    <property type="protein sequence ID" value="PON88167.1"/>
    <property type="molecule type" value="Genomic_DNA"/>
</dbReference>